<protein>
    <submittedName>
        <fullName evidence="1">Uncharacterized protein</fullName>
    </submittedName>
</protein>
<organism evidence="1 2">
    <name type="scientific">Trifolium medium</name>
    <dbReference type="NCBI Taxonomy" id="97028"/>
    <lineage>
        <taxon>Eukaryota</taxon>
        <taxon>Viridiplantae</taxon>
        <taxon>Streptophyta</taxon>
        <taxon>Embryophyta</taxon>
        <taxon>Tracheophyta</taxon>
        <taxon>Spermatophyta</taxon>
        <taxon>Magnoliopsida</taxon>
        <taxon>eudicotyledons</taxon>
        <taxon>Gunneridae</taxon>
        <taxon>Pentapetalae</taxon>
        <taxon>rosids</taxon>
        <taxon>fabids</taxon>
        <taxon>Fabales</taxon>
        <taxon>Fabaceae</taxon>
        <taxon>Papilionoideae</taxon>
        <taxon>50 kb inversion clade</taxon>
        <taxon>NPAAA clade</taxon>
        <taxon>Hologalegina</taxon>
        <taxon>IRL clade</taxon>
        <taxon>Trifolieae</taxon>
        <taxon>Trifolium</taxon>
    </lineage>
</organism>
<evidence type="ECO:0000313" key="1">
    <source>
        <dbReference type="EMBL" id="MCI43687.1"/>
    </source>
</evidence>
<reference evidence="1 2" key="1">
    <citation type="journal article" date="2018" name="Front. Plant Sci.">
        <title>Red Clover (Trifolium pratense) and Zigzag Clover (T. medium) - A Picture of Genomic Similarities and Differences.</title>
        <authorList>
            <person name="Dluhosova J."/>
            <person name="Istvanek J."/>
            <person name="Nedelnik J."/>
            <person name="Repkova J."/>
        </authorList>
    </citation>
    <scope>NUCLEOTIDE SEQUENCE [LARGE SCALE GENOMIC DNA]</scope>
    <source>
        <strain evidence="2">cv. 10/8</strain>
        <tissue evidence="1">Leaf</tissue>
    </source>
</reference>
<keyword evidence="2" id="KW-1185">Reference proteome</keyword>
<dbReference type="Proteomes" id="UP000265520">
    <property type="component" value="Unassembled WGS sequence"/>
</dbReference>
<evidence type="ECO:0000313" key="2">
    <source>
        <dbReference type="Proteomes" id="UP000265520"/>
    </source>
</evidence>
<dbReference type="EMBL" id="LXQA010320820">
    <property type="protein sequence ID" value="MCI43687.1"/>
    <property type="molecule type" value="Genomic_DNA"/>
</dbReference>
<comment type="caution">
    <text evidence="1">The sequence shown here is derived from an EMBL/GenBank/DDBJ whole genome shotgun (WGS) entry which is preliminary data.</text>
</comment>
<dbReference type="AlphaFoldDB" id="A0A392S5L3"/>
<name>A0A392S5L3_9FABA</name>
<sequence>VFCFDVSVMRLLDSWYGVYQMLEWNDMTNA</sequence>
<proteinExistence type="predicted"/>
<accession>A0A392S5L3</accession>
<feature type="non-terminal residue" evidence="1">
    <location>
        <position position="1"/>
    </location>
</feature>